<dbReference type="Proteomes" id="UP000605099">
    <property type="component" value="Unassembled WGS sequence"/>
</dbReference>
<sequence>MFRKALVALAAMLAPVPAWAQAYQCALPRSIAPMQPVTPDGPVRKLPVAGYTLAASWSPDYCKMSGETRSMQCSRKNGRFGFILHGLWPEARRGPAPQWCGSGTMPSPEVVRRNLCMTPSADLLAHEWAKHGTCMTKLPKTYFNVSAILWRSIRWPDADRLSRQKDLTVGDLRKAFLARNPDWKASYVGVEVSRTGWLRELRLCYGNDFMPKPCSKWQYGPPDAAGLKIWRGL</sequence>
<accession>A0ABQ2J8X0</accession>
<dbReference type="Gene3D" id="3.90.730.10">
    <property type="entry name" value="Ribonuclease T2-like"/>
    <property type="match status" value="1"/>
</dbReference>
<dbReference type="RefSeq" id="WP_188817240.1">
    <property type="nucleotide sequence ID" value="NZ_BMLK01000001.1"/>
</dbReference>
<keyword evidence="5" id="KW-1185">Reference proteome</keyword>
<dbReference type="Pfam" id="PF00445">
    <property type="entry name" value="Ribonuclease_T2"/>
    <property type="match status" value="1"/>
</dbReference>
<organism evidence="4 5">
    <name type="scientific">Novosphingobium indicum</name>
    <dbReference type="NCBI Taxonomy" id="462949"/>
    <lineage>
        <taxon>Bacteria</taxon>
        <taxon>Pseudomonadati</taxon>
        <taxon>Pseudomonadota</taxon>
        <taxon>Alphaproteobacteria</taxon>
        <taxon>Sphingomonadales</taxon>
        <taxon>Sphingomonadaceae</taxon>
        <taxon>Novosphingobium</taxon>
    </lineage>
</organism>
<feature type="chain" id="PRO_5047045233" evidence="3">
    <location>
        <begin position="21"/>
        <end position="233"/>
    </location>
</feature>
<protein>
    <submittedName>
        <fullName evidence="4">Ribonuclease T(2)</fullName>
    </submittedName>
</protein>
<dbReference type="SUPFAM" id="SSF55895">
    <property type="entry name" value="Ribonuclease Rh-like"/>
    <property type="match status" value="1"/>
</dbReference>
<proteinExistence type="inferred from homology"/>
<gene>
    <name evidence="4" type="ORF">GCM10011349_01430</name>
</gene>
<dbReference type="InterPro" id="IPR018188">
    <property type="entry name" value="RNase_T2_His_AS_1"/>
</dbReference>
<dbReference type="InterPro" id="IPR033130">
    <property type="entry name" value="RNase_T2_His_AS_2"/>
</dbReference>
<keyword evidence="3" id="KW-0732">Signal</keyword>
<dbReference type="PROSITE" id="PS00531">
    <property type="entry name" value="RNASE_T2_2"/>
    <property type="match status" value="1"/>
</dbReference>
<comment type="similarity">
    <text evidence="1 2">Belongs to the RNase T2 family.</text>
</comment>
<evidence type="ECO:0000256" key="2">
    <source>
        <dbReference type="RuleBase" id="RU004328"/>
    </source>
</evidence>
<feature type="signal peptide" evidence="3">
    <location>
        <begin position="1"/>
        <end position="20"/>
    </location>
</feature>
<reference evidence="5" key="1">
    <citation type="journal article" date="2019" name="Int. J. Syst. Evol. Microbiol.">
        <title>The Global Catalogue of Microorganisms (GCM) 10K type strain sequencing project: providing services to taxonomists for standard genome sequencing and annotation.</title>
        <authorList>
            <consortium name="The Broad Institute Genomics Platform"/>
            <consortium name="The Broad Institute Genome Sequencing Center for Infectious Disease"/>
            <person name="Wu L."/>
            <person name="Ma J."/>
        </authorList>
    </citation>
    <scope>NUCLEOTIDE SEQUENCE [LARGE SCALE GENOMIC DNA]</scope>
    <source>
        <strain evidence="5">CGMCC 1.6784</strain>
    </source>
</reference>
<comment type="caution">
    <text evidence="4">The sequence shown here is derived from an EMBL/GenBank/DDBJ whole genome shotgun (WGS) entry which is preliminary data.</text>
</comment>
<name>A0ABQ2J8X0_9SPHN</name>
<evidence type="ECO:0000256" key="3">
    <source>
        <dbReference type="SAM" id="SignalP"/>
    </source>
</evidence>
<dbReference type="InterPro" id="IPR001568">
    <property type="entry name" value="RNase_T2-like"/>
</dbReference>
<evidence type="ECO:0000313" key="4">
    <source>
        <dbReference type="EMBL" id="GGN40480.1"/>
    </source>
</evidence>
<dbReference type="EMBL" id="BMLK01000001">
    <property type="protein sequence ID" value="GGN40480.1"/>
    <property type="molecule type" value="Genomic_DNA"/>
</dbReference>
<dbReference type="InterPro" id="IPR036430">
    <property type="entry name" value="RNase_T2-like_sf"/>
</dbReference>
<dbReference type="PANTHER" id="PTHR11240">
    <property type="entry name" value="RIBONUCLEASE T2"/>
    <property type="match status" value="1"/>
</dbReference>
<evidence type="ECO:0000256" key="1">
    <source>
        <dbReference type="ARBA" id="ARBA00007469"/>
    </source>
</evidence>
<dbReference type="PROSITE" id="PS00530">
    <property type="entry name" value="RNASE_T2_1"/>
    <property type="match status" value="1"/>
</dbReference>
<evidence type="ECO:0000313" key="5">
    <source>
        <dbReference type="Proteomes" id="UP000605099"/>
    </source>
</evidence>
<dbReference type="PANTHER" id="PTHR11240:SF22">
    <property type="entry name" value="RIBONUCLEASE T2"/>
    <property type="match status" value="1"/>
</dbReference>